<evidence type="ECO:0000313" key="2">
    <source>
        <dbReference type="EMBL" id="KAK1393739.1"/>
    </source>
</evidence>
<protein>
    <submittedName>
        <fullName evidence="2">Non-specific phospholipase C4</fullName>
    </submittedName>
</protein>
<dbReference type="AlphaFoldDB" id="A0AAD8N236"/>
<sequence>MAPEATSNTFPIKTIVLVVQENRSFDHMLGWMKSLNTDINGVTGGESNPLSASDPSSGRVFFGDGSGYSEPDPGHSLEATHQQLYGATLTSTTFSSNSNASIRVPTMEGFAQQAESINKGMSDIVMNGFKPEMVPVYKELVEEFAVCDRWFASIPTLTQPNRLYIHSATSHGATENDTSMLIKGYPQKTIFESLEEGGCTFGIYHQYPPNTLFFRNMRKLKYLDNYHQFDLEFKDHCEKGKLPNYVVIENRYLDTKLLPGNDDHPAHDVSEVIGVPSPDDIEGPEPYKFKFDRLGVRVPVIMISPWIERGTVLHGPSGPYPTSEFEHSSLAATIKKIFNLKDFLTKRDAWAGTFEGVLNRSSPREDCPEILSEPVKMREFEPNEDEAKLTDYQGEMVQMAATLNGDHNKDTYPHKLVENMTVSEAVKYVGGAYKVYCDECSKAKESGADEHHVVSFEALLPKSSPKSFVQKLFSCLICDN</sequence>
<dbReference type="InterPro" id="IPR017850">
    <property type="entry name" value="Alkaline_phosphatase_core_sf"/>
</dbReference>
<dbReference type="InterPro" id="IPR007312">
    <property type="entry name" value="Phosphoesterase"/>
</dbReference>
<dbReference type="EMBL" id="JAUIZM010000003">
    <property type="protein sequence ID" value="KAK1393739.1"/>
    <property type="molecule type" value="Genomic_DNA"/>
</dbReference>
<name>A0AAD8N236_9APIA</name>
<gene>
    <name evidence="2" type="ORF">POM88_012795</name>
</gene>
<reference evidence="2" key="1">
    <citation type="submission" date="2023-02" db="EMBL/GenBank/DDBJ databases">
        <title>Genome of toxic invasive species Heracleum sosnowskyi carries increased number of genes despite the absence of recent whole-genome duplications.</title>
        <authorList>
            <person name="Schelkunov M."/>
            <person name="Shtratnikova V."/>
            <person name="Makarenko M."/>
            <person name="Klepikova A."/>
            <person name="Omelchenko D."/>
            <person name="Novikova G."/>
            <person name="Obukhova E."/>
            <person name="Bogdanov V."/>
            <person name="Penin A."/>
            <person name="Logacheva M."/>
        </authorList>
    </citation>
    <scope>NUCLEOTIDE SEQUENCE</scope>
    <source>
        <strain evidence="2">Hsosn_3</strain>
        <tissue evidence="2">Leaf</tissue>
    </source>
</reference>
<comment type="caution">
    <text evidence="2">The sequence shown here is derived from an EMBL/GenBank/DDBJ whole genome shotgun (WGS) entry which is preliminary data.</text>
</comment>
<evidence type="ECO:0000313" key="3">
    <source>
        <dbReference type="Proteomes" id="UP001237642"/>
    </source>
</evidence>
<dbReference type="Gene3D" id="3.40.720.10">
    <property type="entry name" value="Alkaline Phosphatase, subunit A"/>
    <property type="match status" value="1"/>
</dbReference>
<evidence type="ECO:0000256" key="1">
    <source>
        <dbReference type="ARBA" id="ARBA00022801"/>
    </source>
</evidence>
<reference evidence="2" key="2">
    <citation type="submission" date="2023-05" db="EMBL/GenBank/DDBJ databases">
        <authorList>
            <person name="Schelkunov M.I."/>
        </authorList>
    </citation>
    <scope>NUCLEOTIDE SEQUENCE</scope>
    <source>
        <strain evidence="2">Hsosn_3</strain>
        <tissue evidence="2">Leaf</tissue>
    </source>
</reference>
<organism evidence="2 3">
    <name type="scientific">Heracleum sosnowskyi</name>
    <dbReference type="NCBI Taxonomy" id="360622"/>
    <lineage>
        <taxon>Eukaryota</taxon>
        <taxon>Viridiplantae</taxon>
        <taxon>Streptophyta</taxon>
        <taxon>Embryophyta</taxon>
        <taxon>Tracheophyta</taxon>
        <taxon>Spermatophyta</taxon>
        <taxon>Magnoliopsida</taxon>
        <taxon>eudicotyledons</taxon>
        <taxon>Gunneridae</taxon>
        <taxon>Pentapetalae</taxon>
        <taxon>asterids</taxon>
        <taxon>campanulids</taxon>
        <taxon>Apiales</taxon>
        <taxon>Apiaceae</taxon>
        <taxon>Apioideae</taxon>
        <taxon>apioid superclade</taxon>
        <taxon>Tordylieae</taxon>
        <taxon>Tordyliinae</taxon>
        <taxon>Heracleum</taxon>
    </lineage>
</organism>
<dbReference type="GO" id="GO:0016788">
    <property type="term" value="F:hydrolase activity, acting on ester bonds"/>
    <property type="evidence" value="ECO:0007669"/>
    <property type="project" value="InterPro"/>
</dbReference>
<accession>A0AAD8N236</accession>
<keyword evidence="1" id="KW-0378">Hydrolase</keyword>
<dbReference type="Pfam" id="PF04185">
    <property type="entry name" value="Phosphoesterase"/>
    <property type="match status" value="2"/>
</dbReference>
<dbReference type="PANTHER" id="PTHR31956">
    <property type="entry name" value="NON-SPECIFIC PHOSPHOLIPASE C4-RELATED"/>
    <property type="match status" value="1"/>
</dbReference>
<proteinExistence type="predicted"/>
<keyword evidence="3" id="KW-1185">Reference proteome</keyword>
<dbReference type="GO" id="GO:0009395">
    <property type="term" value="P:phospholipid catabolic process"/>
    <property type="evidence" value="ECO:0007669"/>
    <property type="project" value="TreeGrafter"/>
</dbReference>
<dbReference type="PANTHER" id="PTHR31956:SF28">
    <property type="entry name" value="NON-SPECIFIC PHOSPHOLIPASE C4-RELATED"/>
    <property type="match status" value="1"/>
</dbReference>
<dbReference type="Proteomes" id="UP001237642">
    <property type="component" value="Unassembled WGS sequence"/>
</dbReference>